<feature type="signal peptide" evidence="1">
    <location>
        <begin position="1"/>
        <end position="23"/>
    </location>
</feature>
<evidence type="ECO:0000313" key="3">
    <source>
        <dbReference type="Proteomes" id="UP000077315"/>
    </source>
</evidence>
<dbReference type="Gene3D" id="3.40.50.11350">
    <property type="match status" value="1"/>
</dbReference>
<organism evidence="2 3">
    <name type="scientific">Phycomyces blakesleeanus (strain ATCC 8743b / DSM 1359 / FGSC 10004 / NBRC 33097 / NRRL 1555)</name>
    <dbReference type="NCBI Taxonomy" id="763407"/>
    <lineage>
        <taxon>Eukaryota</taxon>
        <taxon>Fungi</taxon>
        <taxon>Fungi incertae sedis</taxon>
        <taxon>Mucoromycota</taxon>
        <taxon>Mucoromycotina</taxon>
        <taxon>Mucoromycetes</taxon>
        <taxon>Mucorales</taxon>
        <taxon>Phycomycetaceae</taxon>
        <taxon>Phycomyces</taxon>
    </lineage>
</organism>
<dbReference type="VEuPathDB" id="FungiDB:PHYBLDRAFT_79226"/>
<dbReference type="AlphaFoldDB" id="A0A162N8H5"/>
<evidence type="ECO:0000313" key="2">
    <source>
        <dbReference type="EMBL" id="OAD72088.1"/>
    </source>
</evidence>
<name>A0A162N8H5_PHYB8</name>
<dbReference type="OrthoDB" id="2020419at2759"/>
<dbReference type="InParanoid" id="A0A162N8H5"/>
<evidence type="ECO:0000256" key="1">
    <source>
        <dbReference type="SAM" id="SignalP"/>
    </source>
</evidence>
<dbReference type="Proteomes" id="UP000077315">
    <property type="component" value="Unassembled WGS sequence"/>
</dbReference>
<accession>A0A162N8H5</accession>
<evidence type="ECO:0008006" key="4">
    <source>
        <dbReference type="Google" id="ProtNLM"/>
    </source>
</evidence>
<protein>
    <recommendedName>
        <fullName evidence="4">O-fucosyltransferase family protein</fullName>
    </recommendedName>
</protein>
<keyword evidence="1" id="KW-0732">Signal</keyword>
<feature type="chain" id="PRO_5007837710" description="O-fucosyltransferase family protein" evidence="1">
    <location>
        <begin position="24"/>
        <end position="454"/>
    </location>
</feature>
<gene>
    <name evidence="2" type="ORF">PHYBLDRAFT_79226</name>
</gene>
<dbReference type="RefSeq" id="XP_018290128.1">
    <property type="nucleotide sequence ID" value="XM_018443444.1"/>
</dbReference>
<reference evidence="3" key="1">
    <citation type="submission" date="2015-06" db="EMBL/GenBank/DDBJ databases">
        <title>Expansion of signal transduction pathways in fungi by whole-genome duplication.</title>
        <authorList>
            <consortium name="DOE Joint Genome Institute"/>
            <person name="Corrochano L.M."/>
            <person name="Kuo A."/>
            <person name="Marcet-Houben M."/>
            <person name="Polaino S."/>
            <person name="Salamov A."/>
            <person name="Villalobos J.M."/>
            <person name="Alvarez M.I."/>
            <person name="Avalos J."/>
            <person name="Benito E.P."/>
            <person name="Benoit I."/>
            <person name="Burger G."/>
            <person name="Camino L.P."/>
            <person name="Canovas D."/>
            <person name="Cerda-Olmedo E."/>
            <person name="Cheng J.-F."/>
            <person name="Dominguez A."/>
            <person name="Elias M."/>
            <person name="Eslava A.P."/>
            <person name="Glaser F."/>
            <person name="Grimwood J."/>
            <person name="Gutierrez G."/>
            <person name="Heitman J."/>
            <person name="Henrissat B."/>
            <person name="Iturriaga E.A."/>
            <person name="Lang B.F."/>
            <person name="Lavin J.L."/>
            <person name="Lee S."/>
            <person name="Li W."/>
            <person name="Lindquist E."/>
            <person name="Lopez-Garcia S."/>
            <person name="Luque E.M."/>
            <person name="Marcos A.T."/>
            <person name="Martin J."/>
            <person name="McCluskey K."/>
            <person name="Medina H.R."/>
            <person name="Miralles-Duran A."/>
            <person name="Miyazaki A."/>
            <person name="Munoz-Torres E."/>
            <person name="Oguiza J.A."/>
            <person name="Ohm R."/>
            <person name="Olmedo M."/>
            <person name="Orejas M."/>
            <person name="Ortiz-Castellanos L."/>
            <person name="Pisabarro A.G."/>
            <person name="Rodriguez-Romero J."/>
            <person name="Ruiz-Herrera J."/>
            <person name="Ruiz-Vazquez R."/>
            <person name="Sanz C."/>
            <person name="Schackwitz W."/>
            <person name="Schmutz J."/>
            <person name="Shahriari M."/>
            <person name="Shelest E."/>
            <person name="Silva-Franco F."/>
            <person name="Soanes D."/>
            <person name="Syed K."/>
            <person name="Tagua V.G."/>
            <person name="Talbot N.J."/>
            <person name="Thon M."/>
            <person name="De vries R.P."/>
            <person name="Wiebenga A."/>
            <person name="Yadav J.S."/>
            <person name="Braun E.L."/>
            <person name="Baker S."/>
            <person name="Garre V."/>
            <person name="Horwitz B."/>
            <person name="Torres-Martinez S."/>
            <person name="Idnurm A."/>
            <person name="Herrera-Estrella A."/>
            <person name="Gabaldon T."/>
            <person name="Grigoriev I.V."/>
        </authorList>
    </citation>
    <scope>NUCLEOTIDE SEQUENCE [LARGE SCALE GENOMIC DNA]</scope>
    <source>
        <strain evidence="3">NRRL 1555(-)</strain>
    </source>
</reference>
<dbReference type="GeneID" id="29004349"/>
<dbReference type="EMBL" id="KV440984">
    <property type="protein sequence ID" value="OAD72088.1"/>
    <property type="molecule type" value="Genomic_DNA"/>
</dbReference>
<keyword evidence="3" id="KW-1185">Reference proteome</keyword>
<proteinExistence type="predicted"/>
<sequence>MSPLRRTQAWVAAIFFICMLVASLRWQPSIAPPVTFVVNTVNHHIKQEVNRIDMKYCGGPCRFILPLKIMEQESKAQIHLQQIAFMSGLVNRTVVLPNVKNSRLGACLRHPFDFYYSNSWGKQNKDHFNTITMADFTAWLKERKALGRAGTNRNLHIRVDPTTGNPYMSPQNCLDPLLAPRNLPDRLLLMKEHRQPELRVDIERQVYEFLTEDDGIEVLGLFYDRRYPFVHHPLSNLPIPYNERVTGFADQIASSLGPYRAVHWRTETLEPAENLVECAQTLVEKLTSDISDDGVPHKLFLLTDYPHTFSEQAIYSAIVKNITDPTQMRSASATFHLKMLTPHHHKAMAYLYSHVPVRVTSLEESGNSHIGPPPANWTSISVPNIVGKHDSGLLGIVDKLLAMRADSFFAGVPHVCGRSSSFTTQIVEARKEAMLEGAVLSNSVEYFGLPSPIV</sequence>